<sequence>MRYDSKYRAWKAWLSTACVLIVVQVLLVIFDRVGWSPNLRDDNSLLMRIRDSVMESAWFNDFFQFHTSDIFNFITLLSVVIIVLQTIFLLFSNVFKRD</sequence>
<keyword evidence="1" id="KW-0812">Transmembrane</keyword>
<dbReference type="Proteomes" id="UP001059773">
    <property type="component" value="Chromosome"/>
</dbReference>
<keyword evidence="3" id="KW-1185">Reference proteome</keyword>
<organism evidence="2 3">
    <name type="scientific">Oceanobacillus jeddahense</name>
    <dbReference type="NCBI Taxonomy" id="1462527"/>
    <lineage>
        <taxon>Bacteria</taxon>
        <taxon>Bacillati</taxon>
        <taxon>Bacillota</taxon>
        <taxon>Bacilli</taxon>
        <taxon>Bacillales</taxon>
        <taxon>Bacillaceae</taxon>
        <taxon>Oceanobacillus</taxon>
    </lineage>
</organism>
<evidence type="ECO:0000313" key="3">
    <source>
        <dbReference type="Proteomes" id="UP001059773"/>
    </source>
</evidence>
<accession>A0ABY5JU97</accession>
<dbReference type="Pfam" id="PF14118">
    <property type="entry name" value="YfzA"/>
    <property type="match status" value="1"/>
</dbReference>
<dbReference type="EMBL" id="CP101914">
    <property type="protein sequence ID" value="UUI03918.1"/>
    <property type="molecule type" value="Genomic_DNA"/>
</dbReference>
<evidence type="ECO:0000256" key="1">
    <source>
        <dbReference type="SAM" id="Phobius"/>
    </source>
</evidence>
<proteinExistence type="predicted"/>
<feature type="transmembrane region" description="Helical" evidence="1">
    <location>
        <begin position="70"/>
        <end position="91"/>
    </location>
</feature>
<evidence type="ECO:0000313" key="2">
    <source>
        <dbReference type="EMBL" id="UUI03918.1"/>
    </source>
</evidence>
<reference evidence="2" key="1">
    <citation type="submission" date="2022-07" db="EMBL/GenBank/DDBJ databases">
        <title>FELIX.</title>
        <authorList>
            <person name="Wan K.H."/>
            <person name="Park S."/>
            <person name="Lawrence Q."/>
            <person name="Eichenberger J.P."/>
            <person name="Booth B.W."/>
            <person name="Piaggio A.J."/>
            <person name="Chandler J.C."/>
            <person name="Franklin A.B."/>
            <person name="Celniker S.E."/>
        </authorList>
    </citation>
    <scope>NUCLEOTIDE SEQUENCE</scope>
    <source>
        <strain evidence="2">QA-1986 374</strain>
    </source>
</reference>
<feature type="transmembrane region" description="Helical" evidence="1">
    <location>
        <begin position="12"/>
        <end position="30"/>
    </location>
</feature>
<dbReference type="InterPro" id="IPR025627">
    <property type="entry name" value="YfzA"/>
</dbReference>
<protein>
    <recommendedName>
        <fullName evidence="4">YfzA-like protein</fullName>
    </recommendedName>
</protein>
<keyword evidence="1" id="KW-1133">Transmembrane helix</keyword>
<dbReference type="RefSeq" id="WP_256708928.1">
    <property type="nucleotide sequence ID" value="NZ_CP101914.1"/>
</dbReference>
<keyword evidence="1" id="KW-0472">Membrane</keyword>
<evidence type="ECO:0008006" key="4">
    <source>
        <dbReference type="Google" id="ProtNLM"/>
    </source>
</evidence>
<name>A0ABY5JU97_9BACI</name>
<gene>
    <name evidence="2" type="ORF">NP439_04275</name>
</gene>